<reference evidence="4 5" key="1">
    <citation type="submission" date="2024-04" db="EMBL/GenBank/DDBJ databases">
        <title>The reference genome of an endangered Asteraceae, Deinandra increscens subsp. villosa, native to the Central Coast of California.</title>
        <authorList>
            <person name="Guilliams M."/>
            <person name="Hasenstab-Lehman K."/>
            <person name="Meyer R."/>
            <person name="Mcevoy S."/>
        </authorList>
    </citation>
    <scope>NUCLEOTIDE SEQUENCE [LARGE SCALE GENOMIC DNA]</scope>
    <source>
        <tissue evidence="4">Leaf</tissue>
    </source>
</reference>
<feature type="compositionally biased region" description="Polar residues" evidence="2">
    <location>
        <begin position="472"/>
        <end position="481"/>
    </location>
</feature>
<dbReference type="GO" id="GO:0003723">
    <property type="term" value="F:RNA binding"/>
    <property type="evidence" value="ECO:0007669"/>
    <property type="project" value="UniProtKB-UniRule"/>
</dbReference>
<feature type="compositionally biased region" description="Basic and acidic residues" evidence="2">
    <location>
        <begin position="403"/>
        <end position="413"/>
    </location>
</feature>
<dbReference type="CDD" id="cd21546">
    <property type="entry name" value="SPOC_FPA-like"/>
    <property type="match status" value="1"/>
</dbReference>
<feature type="region of interest" description="Disordered" evidence="2">
    <location>
        <begin position="403"/>
        <end position="481"/>
    </location>
</feature>
<dbReference type="Gene3D" id="3.30.70.330">
    <property type="match status" value="1"/>
</dbReference>
<protein>
    <recommendedName>
        <fullName evidence="3">RRM domain-containing protein</fullName>
    </recommendedName>
</protein>
<dbReference type="PANTHER" id="PTHR21494">
    <property type="entry name" value="ACTIVATING SIGNAL COINTEGRATOR 1 COMPLEX SUBUNIT 2 ASC-1 COMPLEX SUBUNIT P100"/>
    <property type="match status" value="1"/>
</dbReference>
<feature type="compositionally biased region" description="Polar residues" evidence="2">
    <location>
        <begin position="438"/>
        <end position="458"/>
    </location>
</feature>
<dbReference type="PROSITE" id="PS50102">
    <property type="entry name" value="RRM"/>
    <property type="match status" value="1"/>
</dbReference>
<dbReference type="SUPFAM" id="SSF54928">
    <property type="entry name" value="RNA-binding domain, RBD"/>
    <property type="match status" value="1"/>
</dbReference>
<dbReference type="InterPro" id="IPR035979">
    <property type="entry name" value="RBD_domain_sf"/>
</dbReference>
<dbReference type="AlphaFoldDB" id="A0AAP0DI37"/>
<dbReference type="InterPro" id="IPR052586">
    <property type="entry name" value="ASCC2"/>
</dbReference>
<dbReference type="Pfam" id="PF00076">
    <property type="entry name" value="RRM_1"/>
    <property type="match status" value="1"/>
</dbReference>
<dbReference type="GO" id="GO:0043130">
    <property type="term" value="F:ubiquitin binding"/>
    <property type="evidence" value="ECO:0007669"/>
    <property type="project" value="TreeGrafter"/>
</dbReference>
<dbReference type="InterPro" id="IPR000504">
    <property type="entry name" value="RRM_dom"/>
</dbReference>
<keyword evidence="1" id="KW-0694">RNA-binding</keyword>
<sequence length="1086" mass="120593">MTSTEQPPKKRRPYDPSQQAATPPPVSTPQLPPAIHMDANAPATTLTPEEIAQKRRNQEEIRNFYECYKQLKYCISQKDSHLMPELEQAYLSLITASRGCTSVQRLVAEFVPKYASYCPTALEAAAKVCINIHNWNIAAIEKGDDADNFSFETAKTCIFGLANICQVASSETPTSSVILGICSAVFLNVLNFFISSLEGQDIFQIVNNDVLKIYDSPMTYSELKQKFSGDDETPIAKLSKFRALCLIWVFFRCPRNSLAACFELCTSNSTDAASNGGQYFLAQVTARLETSDVKNLPEDSSNESKSCLLGVILDKDPSMKRWIFSTVKSIINSAAPNVVSSITSAFERVFKSFIEKVNEQDKQADINVDDSSPSKLIHRQFSVPRTPGGVLDQLSGLHLEHHGSVASETDIRENTSSNNSGGLKSMDLDPVDHRELSRASSSTPNTVHASSSTPNTENHASRQENEVPPLNPSSGGQNSNFESPKHYFPSWHCDGDRDAMDIYSASCHLWLGSVGPEASEPLIRYQFERFGPINKFLYVPFKGFAVIEYRNIMDAIKAREVMRGRSPWGACLIIKFLDIGLGTRGDTNGMAVGSCCHVYVGNIYSQSDKDEILYELRKTVYMGPLGVTDLVNECALLMEFGTPEEAATVMAFLRQHRKEKRDFYSSSADRTSHGFAPHVDMRNNNFGNGVVSSPLAQSVVGFRFIVITTHLFYLMFYYDVHEPYHEIFMAVCFSSHYGPHNTHTMELTSPRLNMVNQGTLMQSGYPFQAGAPDWTHRNPEVVTHSTPMHGHNYAPSQPMPPSSYHRPMYYPPNSSWDAHGMIHHVPLNPSIIQNNAVAPPFIPASVTPLAQIQGNSLPPHHDHMFYVPPGAPPLTTIPTPQPNMPPPLPPHLNMPPLPPPLSINPEFPPPLPPCPPPFLESQPPPPPLPIESSMVGSGEYWQGTLSKSGVHYSAVQARRLHSDVCNYGDNISEPAEWPIKLDITKRTDFRHVMSTFSSIPPHKREVCQLLPTSAGDHKGFQDFITYLKQRECAGVIKIPATKTVWARLLFILPYSQETCSLLSVTPDTGECLIALVLPKDTNFEWV</sequence>
<dbReference type="Pfam" id="PF07744">
    <property type="entry name" value="SPOC"/>
    <property type="match status" value="1"/>
</dbReference>
<feature type="compositionally biased region" description="Pro residues" evidence="2">
    <location>
        <begin position="22"/>
        <end position="32"/>
    </location>
</feature>
<dbReference type="InterPro" id="IPR012921">
    <property type="entry name" value="SPOC_C"/>
</dbReference>
<evidence type="ECO:0000313" key="4">
    <source>
        <dbReference type="EMBL" id="KAK9073428.1"/>
    </source>
</evidence>
<comment type="caution">
    <text evidence="4">The sequence shown here is derived from an EMBL/GenBank/DDBJ whole genome shotgun (WGS) entry which is preliminary data.</text>
</comment>
<name>A0AAP0DI37_9ASTR</name>
<dbReference type="InterPro" id="IPR012677">
    <property type="entry name" value="Nucleotide-bd_a/b_plait_sf"/>
</dbReference>
<dbReference type="CDD" id="cd00590">
    <property type="entry name" value="RRM_SF"/>
    <property type="match status" value="1"/>
</dbReference>
<gene>
    <name evidence="4" type="ORF">SSX86_007752</name>
</gene>
<dbReference type="Proteomes" id="UP001408789">
    <property type="component" value="Unassembled WGS sequence"/>
</dbReference>
<evidence type="ECO:0000256" key="2">
    <source>
        <dbReference type="SAM" id="MobiDB-lite"/>
    </source>
</evidence>
<feature type="compositionally biased region" description="Basic and acidic residues" evidence="2">
    <location>
        <begin position="426"/>
        <end position="437"/>
    </location>
</feature>
<organism evidence="4 5">
    <name type="scientific">Deinandra increscens subsp. villosa</name>
    <dbReference type="NCBI Taxonomy" id="3103831"/>
    <lineage>
        <taxon>Eukaryota</taxon>
        <taxon>Viridiplantae</taxon>
        <taxon>Streptophyta</taxon>
        <taxon>Embryophyta</taxon>
        <taxon>Tracheophyta</taxon>
        <taxon>Spermatophyta</taxon>
        <taxon>Magnoliopsida</taxon>
        <taxon>eudicotyledons</taxon>
        <taxon>Gunneridae</taxon>
        <taxon>Pentapetalae</taxon>
        <taxon>asterids</taxon>
        <taxon>campanulids</taxon>
        <taxon>Asterales</taxon>
        <taxon>Asteraceae</taxon>
        <taxon>Asteroideae</taxon>
        <taxon>Heliantheae alliance</taxon>
        <taxon>Madieae</taxon>
        <taxon>Madiinae</taxon>
        <taxon>Deinandra</taxon>
    </lineage>
</organism>
<feature type="region of interest" description="Disordered" evidence="2">
    <location>
        <begin position="1"/>
        <end position="36"/>
    </location>
</feature>
<proteinExistence type="predicted"/>
<dbReference type="EMBL" id="JBCNJP010000009">
    <property type="protein sequence ID" value="KAK9073428.1"/>
    <property type="molecule type" value="Genomic_DNA"/>
</dbReference>
<dbReference type="SMART" id="SM00360">
    <property type="entry name" value="RRM"/>
    <property type="match status" value="1"/>
</dbReference>
<evidence type="ECO:0000313" key="5">
    <source>
        <dbReference type="Proteomes" id="UP001408789"/>
    </source>
</evidence>
<dbReference type="PANTHER" id="PTHR21494:SF2">
    <property type="entry name" value="NUCLEIC ACID BINDING PROTEIN"/>
    <property type="match status" value="1"/>
</dbReference>
<evidence type="ECO:0000259" key="3">
    <source>
        <dbReference type="PROSITE" id="PS50102"/>
    </source>
</evidence>
<evidence type="ECO:0000256" key="1">
    <source>
        <dbReference type="PROSITE-ProRule" id="PRU00176"/>
    </source>
</evidence>
<keyword evidence="5" id="KW-1185">Reference proteome</keyword>
<accession>A0AAP0DI37</accession>
<feature type="domain" description="RRM" evidence="3">
    <location>
        <begin position="507"/>
        <end position="579"/>
    </location>
</feature>